<evidence type="ECO:0000259" key="2">
    <source>
        <dbReference type="Pfam" id="PF00188"/>
    </source>
</evidence>
<gene>
    <name evidence="3" type="ORF">COU88_04175</name>
</gene>
<dbReference type="PANTHER" id="PTHR31157:SF1">
    <property type="entry name" value="SCP DOMAIN-CONTAINING PROTEIN"/>
    <property type="match status" value="1"/>
</dbReference>
<evidence type="ECO:0000313" key="3">
    <source>
        <dbReference type="EMBL" id="PJE62588.1"/>
    </source>
</evidence>
<feature type="transmembrane region" description="Helical" evidence="1">
    <location>
        <begin position="233"/>
        <end position="252"/>
    </location>
</feature>
<dbReference type="Pfam" id="PF00188">
    <property type="entry name" value="CAP"/>
    <property type="match status" value="1"/>
</dbReference>
<dbReference type="Proteomes" id="UP000229554">
    <property type="component" value="Unassembled WGS sequence"/>
</dbReference>
<keyword evidence="1" id="KW-1133">Transmembrane helix</keyword>
<dbReference type="PANTHER" id="PTHR31157">
    <property type="entry name" value="SCP DOMAIN-CONTAINING PROTEIN"/>
    <property type="match status" value="1"/>
</dbReference>
<keyword evidence="1" id="KW-0472">Membrane</keyword>
<organism evidence="3 4">
    <name type="scientific">Candidatus Roizmanbacteria bacterium CG10_big_fil_rev_8_21_14_0_10_39_6</name>
    <dbReference type="NCBI Taxonomy" id="1974853"/>
    <lineage>
        <taxon>Bacteria</taxon>
        <taxon>Candidatus Roizmaniibacteriota</taxon>
    </lineage>
</organism>
<dbReference type="InterPro" id="IPR035940">
    <property type="entry name" value="CAP_sf"/>
</dbReference>
<name>A0A2M8KRN4_9BACT</name>
<dbReference type="SUPFAM" id="SSF55797">
    <property type="entry name" value="PR-1-like"/>
    <property type="match status" value="1"/>
</dbReference>
<dbReference type="EMBL" id="PFED01000168">
    <property type="protein sequence ID" value="PJE62588.1"/>
    <property type="molecule type" value="Genomic_DNA"/>
</dbReference>
<dbReference type="InterPro" id="IPR014044">
    <property type="entry name" value="CAP_dom"/>
</dbReference>
<dbReference type="CDD" id="cd05379">
    <property type="entry name" value="CAP_bacterial"/>
    <property type="match status" value="1"/>
</dbReference>
<sequence length="287" mass="32485">MMHSFTKFLRHAFLPHQENNYRAKVLHHDSLTYIMGLLLVTALIFRTSATTSFHKVLGASLNIQTQALLADTNKERAQYGLNALTINKQLSEAAADKARDMFAHDYWNHYSPTGTSPWYFFTKHNYRYVYAGENLAKDFSDSPKVIQAWMQSTKHRENILRPEYTEIGFAVEEGMLQGKPTVLVVQLLATPDPSYVSTANSPPQPKSNVLNAYNAPSVQKTKLINTAIWGRNAMLFILAILISALAIDMYIFEKQKMYRSTGKSMYHIIFLFVVIVGIVVINTGAII</sequence>
<comment type="caution">
    <text evidence="3">The sequence shown here is derived from an EMBL/GenBank/DDBJ whole genome shotgun (WGS) entry which is preliminary data.</text>
</comment>
<proteinExistence type="predicted"/>
<keyword evidence="1" id="KW-0812">Transmembrane</keyword>
<dbReference type="AlphaFoldDB" id="A0A2M8KRN4"/>
<evidence type="ECO:0000256" key="1">
    <source>
        <dbReference type="SAM" id="Phobius"/>
    </source>
</evidence>
<protein>
    <recommendedName>
        <fullName evidence="2">SCP domain-containing protein</fullName>
    </recommendedName>
</protein>
<feature type="domain" description="SCP" evidence="2">
    <location>
        <begin position="70"/>
        <end position="179"/>
    </location>
</feature>
<reference evidence="4" key="1">
    <citation type="submission" date="2017-09" db="EMBL/GenBank/DDBJ databases">
        <title>Depth-based differentiation of microbial function through sediment-hosted aquifers and enrichment of novel symbionts in the deep terrestrial subsurface.</title>
        <authorList>
            <person name="Probst A.J."/>
            <person name="Ladd B."/>
            <person name="Jarett J.K."/>
            <person name="Geller-Mcgrath D.E."/>
            <person name="Sieber C.M.K."/>
            <person name="Emerson J.B."/>
            <person name="Anantharaman K."/>
            <person name="Thomas B.C."/>
            <person name="Malmstrom R."/>
            <person name="Stieglmeier M."/>
            <person name="Klingl A."/>
            <person name="Woyke T."/>
            <person name="Ryan C.M."/>
            <person name="Banfield J.F."/>
        </authorList>
    </citation>
    <scope>NUCLEOTIDE SEQUENCE [LARGE SCALE GENOMIC DNA]</scope>
</reference>
<accession>A0A2M8KRN4</accession>
<evidence type="ECO:0000313" key="4">
    <source>
        <dbReference type="Proteomes" id="UP000229554"/>
    </source>
</evidence>
<dbReference type="Gene3D" id="3.40.33.10">
    <property type="entry name" value="CAP"/>
    <property type="match status" value="1"/>
</dbReference>
<feature type="transmembrane region" description="Helical" evidence="1">
    <location>
        <begin position="264"/>
        <end position="286"/>
    </location>
</feature>